<reference evidence="3" key="1">
    <citation type="submission" date="2022-06" db="EMBL/GenBank/DDBJ databases">
        <title>Genome Sequence of Candolleomyces eurysporus.</title>
        <authorList>
            <person name="Buettner E."/>
        </authorList>
    </citation>
    <scope>NUCLEOTIDE SEQUENCE</scope>
    <source>
        <strain evidence="3">VTCC 930004</strain>
    </source>
</reference>
<accession>A0A9W8MJV1</accession>
<feature type="non-terminal residue" evidence="3">
    <location>
        <position position="290"/>
    </location>
</feature>
<dbReference type="Proteomes" id="UP001140091">
    <property type="component" value="Unassembled WGS sequence"/>
</dbReference>
<dbReference type="Gene3D" id="3.80.10.10">
    <property type="entry name" value="Ribonuclease Inhibitor"/>
    <property type="match status" value="2"/>
</dbReference>
<evidence type="ECO:0000256" key="1">
    <source>
        <dbReference type="ARBA" id="ARBA00022614"/>
    </source>
</evidence>
<dbReference type="GO" id="GO:0061499">
    <property type="term" value="C:outer plaque of mitotic spindle pole body"/>
    <property type="evidence" value="ECO:0007669"/>
    <property type="project" value="TreeGrafter"/>
</dbReference>
<keyword evidence="4" id="KW-1185">Reference proteome</keyword>
<evidence type="ECO:0000256" key="2">
    <source>
        <dbReference type="ARBA" id="ARBA00022737"/>
    </source>
</evidence>
<protein>
    <recommendedName>
        <fullName evidence="5">L domain-like protein</fullName>
    </recommendedName>
</protein>
<evidence type="ECO:0008006" key="5">
    <source>
        <dbReference type="Google" id="ProtNLM"/>
    </source>
</evidence>
<keyword evidence="2" id="KW-0677">Repeat</keyword>
<evidence type="ECO:0000313" key="3">
    <source>
        <dbReference type="EMBL" id="KAJ2934610.1"/>
    </source>
</evidence>
<dbReference type="SUPFAM" id="SSF52058">
    <property type="entry name" value="L domain-like"/>
    <property type="match status" value="1"/>
</dbReference>
<dbReference type="EMBL" id="JANBPK010000714">
    <property type="protein sequence ID" value="KAJ2934610.1"/>
    <property type="molecule type" value="Genomic_DNA"/>
</dbReference>
<evidence type="ECO:0000313" key="4">
    <source>
        <dbReference type="Proteomes" id="UP001140091"/>
    </source>
</evidence>
<dbReference type="PANTHER" id="PTHR47566">
    <property type="match status" value="1"/>
</dbReference>
<name>A0A9W8MJV1_9AGAR</name>
<dbReference type="GO" id="GO:0035591">
    <property type="term" value="F:signaling adaptor activity"/>
    <property type="evidence" value="ECO:0007669"/>
    <property type="project" value="TreeGrafter"/>
</dbReference>
<sequence>MLNISHNRLDNVRGLSSLQALIAVNLDNNSLKELEIEHGMPKLRILRVSGNRLGELQVSKVANLRTLYADNNALSNPLKAPILREACYNLVYLELAACRLTGLPEQGMGRLAPNLRVLNLNYNFIEDVRPLEDLTRLQKLSLIGSRVKSTKPLIRMLQRMPDAEMLDFRMNPCTLGWYLPLLVKEPTHALQPSESAEGARRNAAGGREAGWKELDAKFRRDLPDEARVTLLDGVAQDRDQLDNYAVAQLQFALNSNPKCDQDTIHYLHDLSPSASPAIVCVVRVASVSGD</sequence>
<dbReference type="OrthoDB" id="7451790at2759"/>
<dbReference type="GO" id="GO:0031028">
    <property type="term" value="P:septation initiation signaling"/>
    <property type="evidence" value="ECO:0007669"/>
    <property type="project" value="TreeGrafter"/>
</dbReference>
<dbReference type="PROSITE" id="PS51450">
    <property type="entry name" value="LRR"/>
    <property type="match status" value="1"/>
</dbReference>
<gene>
    <name evidence="3" type="ORF">H1R20_g2514</name>
</gene>
<dbReference type="InterPro" id="IPR001611">
    <property type="entry name" value="Leu-rich_rpt"/>
</dbReference>
<keyword evidence="1" id="KW-0433">Leucine-rich repeat</keyword>
<dbReference type="PANTHER" id="PTHR47566:SF1">
    <property type="entry name" value="PROTEIN NUD1"/>
    <property type="match status" value="1"/>
</dbReference>
<dbReference type="InterPro" id="IPR052574">
    <property type="entry name" value="CDIRP"/>
</dbReference>
<dbReference type="GO" id="GO:1902412">
    <property type="term" value="P:regulation of mitotic cytokinesis"/>
    <property type="evidence" value="ECO:0007669"/>
    <property type="project" value="TreeGrafter"/>
</dbReference>
<proteinExistence type="predicted"/>
<dbReference type="InterPro" id="IPR032675">
    <property type="entry name" value="LRR_dom_sf"/>
</dbReference>
<organism evidence="3 4">
    <name type="scientific">Candolleomyces eurysporus</name>
    <dbReference type="NCBI Taxonomy" id="2828524"/>
    <lineage>
        <taxon>Eukaryota</taxon>
        <taxon>Fungi</taxon>
        <taxon>Dikarya</taxon>
        <taxon>Basidiomycota</taxon>
        <taxon>Agaricomycotina</taxon>
        <taxon>Agaricomycetes</taxon>
        <taxon>Agaricomycetidae</taxon>
        <taxon>Agaricales</taxon>
        <taxon>Agaricineae</taxon>
        <taxon>Psathyrellaceae</taxon>
        <taxon>Candolleomyces</taxon>
    </lineage>
</organism>
<dbReference type="AlphaFoldDB" id="A0A9W8MJV1"/>
<dbReference type="Pfam" id="PF12799">
    <property type="entry name" value="LRR_4"/>
    <property type="match status" value="1"/>
</dbReference>
<dbReference type="InterPro" id="IPR025875">
    <property type="entry name" value="Leu-rich_rpt_4"/>
</dbReference>
<comment type="caution">
    <text evidence="3">The sequence shown here is derived from an EMBL/GenBank/DDBJ whole genome shotgun (WGS) entry which is preliminary data.</text>
</comment>